<dbReference type="InterPro" id="IPR036390">
    <property type="entry name" value="WH_DNA-bd_sf"/>
</dbReference>
<dbReference type="InterPro" id="IPR036388">
    <property type="entry name" value="WH-like_DNA-bd_sf"/>
</dbReference>
<organism evidence="6 7">
    <name type="scientific">Chelatococcus caeni</name>
    <dbReference type="NCBI Taxonomy" id="1348468"/>
    <lineage>
        <taxon>Bacteria</taxon>
        <taxon>Pseudomonadati</taxon>
        <taxon>Pseudomonadota</taxon>
        <taxon>Alphaproteobacteria</taxon>
        <taxon>Hyphomicrobiales</taxon>
        <taxon>Chelatococcaceae</taxon>
        <taxon>Chelatococcus</taxon>
    </lineage>
</organism>
<feature type="domain" description="HTH lysR-type" evidence="5">
    <location>
        <begin position="3"/>
        <end position="60"/>
    </location>
</feature>
<keyword evidence="2" id="KW-0805">Transcription regulation</keyword>
<comment type="similarity">
    <text evidence="1">Belongs to the LysR transcriptional regulatory family.</text>
</comment>
<dbReference type="InterPro" id="IPR005119">
    <property type="entry name" value="LysR_subst-bd"/>
</dbReference>
<dbReference type="Gene3D" id="3.40.190.290">
    <property type="match status" value="1"/>
</dbReference>
<protein>
    <submittedName>
        <fullName evidence="6">DNA-binding transcriptional LysR family regulator</fullName>
    </submittedName>
</protein>
<dbReference type="EMBL" id="JACIEN010000001">
    <property type="protein sequence ID" value="MBB4015756.1"/>
    <property type="molecule type" value="Genomic_DNA"/>
</dbReference>
<comment type="caution">
    <text evidence="6">The sequence shown here is derived from an EMBL/GenBank/DDBJ whole genome shotgun (WGS) entry which is preliminary data.</text>
</comment>
<dbReference type="GO" id="GO:0003700">
    <property type="term" value="F:DNA-binding transcription factor activity"/>
    <property type="evidence" value="ECO:0007669"/>
    <property type="project" value="InterPro"/>
</dbReference>
<dbReference type="PROSITE" id="PS50931">
    <property type="entry name" value="HTH_LYSR"/>
    <property type="match status" value="1"/>
</dbReference>
<gene>
    <name evidence="6" type="ORF">GGR16_000762</name>
</gene>
<evidence type="ECO:0000256" key="2">
    <source>
        <dbReference type="ARBA" id="ARBA00023015"/>
    </source>
</evidence>
<dbReference type="RefSeq" id="WP_026015547.1">
    <property type="nucleotide sequence ID" value="NZ_JACIEN010000001.1"/>
</dbReference>
<evidence type="ECO:0000256" key="1">
    <source>
        <dbReference type="ARBA" id="ARBA00009437"/>
    </source>
</evidence>
<dbReference type="InterPro" id="IPR037424">
    <property type="entry name" value="NocR_PBP2"/>
</dbReference>
<dbReference type="PANTHER" id="PTHR30427">
    <property type="entry name" value="TRANSCRIPTIONAL ACTIVATOR PROTEIN LYSR"/>
    <property type="match status" value="1"/>
</dbReference>
<keyword evidence="7" id="KW-1185">Reference proteome</keyword>
<evidence type="ECO:0000256" key="4">
    <source>
        <dbReference type="ARBA" id="ARBA00023163"/>
    </source>
</evidence>
<dbReference type="Gene3D" id="1.10.10.10">
    <property type="entry name" value="Winged helix-like DNA-binding domain superfamily/Winged helix DNA-binding domain"/>
    <property type="match status" value="1"/>
</dbReference>
<evidence type="ECO:0000256" key="3">
    <source>
        <dbReference type="ARBA" id="ARBA00023125"/>
    </source>
</evidence>
<name>A0A840BYA8_9HYPH</name>
<evidence type="ECO:0000259" key="5">
    <source>
        <dbReference type="PROSITE" id="PS50931"/>
    </source>
</evidence>
<dbReference type="Pfam" id="PF03466">
    <property type="entry name" value="LysR_substrate"/>
    <property type="match status" value="1"/>
</dbReference>
<keyword evidence="4" id="KW-0804">Transcription</keyword>
<dbReference type="SUPFAM" id="SSF46785">
    <property type="entry name" value="Winged helix' DNA-binding domain"/>
    <property type="match status" value="1"/>
</dbReference>
<evidence type="ECO:0000313" key="7">
    <source>
        <dbReference type="Proteomes" id="UP000577362"/>
    </source>
</evidence>
<keyword evidence="3 6" id="KW-0238">DNA-binding</keyword>
<dbReference type="Proteomes" id="UP000577362">
    <property type="component" value="Unassembled WGS sequence"/>
</dbReference>
<sequence>MSLNLRQIEVFRAIMITGSISGAARLLSVSQPAISRLLAYTEDRLKLKLFERVKGRVQPTPEARRLFAEVDQVHQGVLRVNEIAEELRRRGTGSVRIVASPSIGQAIVPTAIARFRASYPDVRIELEILTLTDLVARVGANRVDLGLTVLPVDEPTVFSSQIAEGRLMVICPQEHPLAALKSVRVADLAPFPLIGYGPQTPYGLHVEQALRTSRAPVRVNTQVRFTPQACALVQAGAGVAIVDEFVLSGRTWPDIVARPLVPKTTMRIHLLSSRLEPMSHIARTFVRDLRQLIGTPPPAASQGEDFDVAHLT</sequence>
<dbReference type="Pfam" id="PF00126">
    <property type="entry name" value="HTH_1"/>
    <property type="match status" value="1"/>
</dbReference>
<dbReference type="GO" id="GO:0010628">
    <property type="term" value="P:positive regulation of gene expression"/>
    <property type="evidence" value="ECO:0007669"/>
    <property type="project" value="TreeGrafter"/>
</dbReference>
<proteinExistence type="inferred from homology"/>
<evidence type="ECO:0000313" key="6">
    <source>
        <dbReference type="EMBL" id="MBB4015756.1"/>
    </source>
</evidence>
<dbReference type="CDD" id="cd08415">
    <property type="entry name" value="PBP2_LysR_opines_like"/>
    <property type="match status" value="1"/>
</dbReference>
<reference evidence="6 7" key="1">
    <citation type="submission" date="2020-08" db="EMBL/GenBank/DDBJ databases">
        <title>Genomic Encyclopedia of Type Strains, Phase IV (KMG-IV): sequencing the most valuable type-strain genomes for metagenomic binning, comparative biology and taxonomic classification.</title>
        <authorList>
            <person name="Goeker M."/>
        </authorList>
    </citation>
    <scope>NUCLEOTIDE SEQUENCE [LARGE SCALE GENOMIC DNA]</scope>
    <source>
        <strain evidence="6 7">DSM 103737</strain>
    </source>
</reference>
<dbReference type="GO" id="GO:0043565">
    <property type="term" value="F:sequence-specific DNA binding"/>
    <property type="evidence" value="ECO:0007669"/>
    <property type="project" value="TreeGrafter"/>
</dbReference>
<dbReference type="SUPFAM" id="SSF53850">
    <property type="entry name" value="Periplasmic binding protein-like II"/>
    <property type="match status" value="1"/>
</dbReference>
<dbReference type="AlphaFoldDB" id="A0A840BYA8"/>
<accession>A0A840BYA8</accession>
<dbReference type="InterPro" id="IPR000847">
    <property type="entry name" value="LysR_HTH_N"/>
</dbReference>
<dbReference type="PANTHER" id="PTHR30427:SF1">
    <property type="entry name" value="TRANSCRIPTIONAL ACTIVATOR PROTEIN LYSR"/>
    <property type="match status" value="1"/>
</dbReference>